<evidence type="ECO:0000256" key="2">
    <source>
        <dbReference type="ARBA" id="ARBA00004193"/>
    </source>
</evidence>
<dbReference type="InterPro" id="IPR050245">
    <property type="entry name" value="PrsA_foldase"/>
</dbReference>
<dbReference type="PANTHER" id="PTHR47245">
    <property type="entry name" value="PEPTIDYLPROLYL ISOMERASE"/>
    <property type="match status" value="1"/>
</dbReference>
<sequence length="331" mass="38318">MKRMKKLVALLASVSVVAGLSGCGLITKTPEGIKATVVARINDQKITKGEFDKKFESQLEQLKMMYGQNFADKKENQEYIKQMKEDFLSSLVEDALLVQEAKKENVIDDKSLEDEVKKQYDEQVKAAGGEEQFKKQLEGIKFSTEDFKEYLKINILKDKLYEKTTQNVTVSDEDAKKYYNDNIYQYTEKPNKMNISHILVATEKEAQDIKARLDKGEKFEDLAKQYSTDPGSKDKGGELGEFEYANNNLDKTFFINAIAVPEGKISAPFKTQFGWHIVRMNKKEEYNPKPFDTVKEEIKKTMLDSKKQEEFKKKIEEWKDKAKIKEYPERL</sequence>
<dbReference type="PROSITE" id="PS01096">
    <property type="entry name" value="PPIC_PPIASE_1"/>
    <property type="match status" value="1"/>
</dbReference>
<dbReference type="SUPFAM" id="SSF109998">
    <property type="entry name" value="Triger factor/SurA peptide-binding domain-like"/>
    <property type="match status" value="1"/>
</dbReference>
<evidence type="ECO:0000313" key="15">
    <source>
        <dbReference type="Proteomes" id="UP000295325"/>
    </source>
</evidence>
<keyword evidence="5 11" id="KW-0732">Signal</keyword>
<dbReference type="GO" id="GO:0005886">
    <property type="term" value="C:plasma membrane"/>
    <property type="evidence" value="ECO:0007669"/>
    <property type="project" value="UniProtKB-SubCell"/>
</dbReference>
<keyword evidence="8 11" id="KW-0564">Palmitate</keyword>
<dbReference type="OrthoDB" id="14196at2"/>
<dbReference type="InterPro" id="IPR023059">
    <property type="entry name" value="Foldase_PrsA"/>
</dbReference>
<gene>
    <name evidence="11" type="primary">prsA</name>
    <name evidence="14" type="ORF">EDD71_102221</name>
</gene>
<evidence type="ECO:0000256" key="7">
    <source>
        <dbReference type="ARBA" id="ARBA00023136"/>
    </source>
</evidence>
<evidence type="ECO:0000256" key="3">
    <source>
        <dbReference type="ARBA" id="ARBA00006071"/>
    </source>
</evidence>
<dbReference type="InterPro" id="IPR027304">
    <property type="entry name" value="Trigger_fact/SurA_dom_sf"/>
</dbReference>
<evidence type="ECO:0000256" key="10">
    <source>
        <dbReference type="ARBA" id="ARBA00023288"/>
    </source>
</evidence>
<dbReference type="InterPro" id="IPR000297">
    <property type="entry name" value="PPIase_PpiC"/>
</dbReference>
<evidence type="ECO:0000256" key="11">
    <source>
        <dbReference type="HAMAP-Rule" id="MF_01145"/>
    </source>
</evidence>
<dbReference type="NCBIfam" id="NF000809">
    <property type="entry name" value="PRK00059.1"/>
    <property type="match status" value="1"/>
</dbReference>
<feature type="domain" description="PpiC" evidence="13">
    <location>
        <begin position="190"/>
        <end position="282"/>
    </location>
</feature>
<dbReference type="Proteomes" id="UP000295325">
    <property type="component" value="Unassembled WGS sequence"/>
</dbReference>
<evidence type="ECO:0000256" key="9">
    <source>
        <dbReference type="ARBA" id="ARBA00023235"/>
    </source>
</evidence>
<dbReference type="PANTHER" id="PTHR47245:SF1">
    <property type="entry name" value="FOLDASE PROTEIN PRSA"/>
    <property type="match status" value="1"/>
</dbReference>
<dbReference type="Gene3D" id="1.10.4030.10">
    <property type="entry name" value="Porin chaperone SurA, peptide-binding domain"/>
    <property type="match status" value="1"/>
</dbReference>
<protein>
    <recommendedName>
        <fullName evidence="11">Foldase protein PrsA</fullName>
        <ecNumber evidence="11">5.2.1.8</ecNumber>
    </recommendedName>
</protein>
<evidence type="ECO:0000256" key="8">
    <source>
        <dbReference type="ARBA" id="ARBA00023139"/>
    </source>
</evidence>
<dbReference type="SUPFAM" id="SSF54534">
    <property type="entry name" value="FKBP-like"/>
    <property type="match status" value="1"/>
</dbReference>
<comment type="caution">
    <text evidence="14">The sequence shown here is derived from an EMBL/GenBank/DDBJ whole genome shotgun (WGS) entry which is preliminary data.</text>
</comment>
<dbReference type="PROSITE" id="PS50198">
    <property type="entry name" value="PPIC_PPIASE_2"/>
    <property type="match status" value="1"/>
</dbReference>
<dbReference type="PROSITE" id="PS51257">
    <property type="entry name" value="PROKAR_LIPOPROTEIN"/>
    <property type="match status" value="1"/>
</dbReference>
<keyword evidence="7 11" id="KW-0472">Membrane</keyword>
<dbReference type="HAMAP" id="MF_01145">
    <property type="entry name" value="Foldase_PrsA"/>
    <property type="match status" value="1"/>
</dbReference>
<evidence type="ECO:0000256" key="5">
    <source>
        <dbReference type="ARBA" id="ARBA00022729"/>
    </source>
</evidence>
<evidence type="ECO:0000259" key="13">
    <source>
        <dbReference type="PROSITE" id="PS50198"/>
    </source>
</evidence>
<keyword evidence="4 11" id="KW-1003">Cell membrane</keyword>
<dbReference type="Pfam" id="PF13616">
    <property type="entry name" value="Rotamase_3"/>
    <property type="match status" value="1"/>
</dbReference>
<comment type="subcellular location">
    <subcellularLocation>
        <location evidence="2 11">Cell membrane</location>
        <topology evidence="2 11">Lipid-anchor</topology>
    </subcellularLocation>
</comment>
<reference evidence="14 15" key="1">
    <citation type="submission" date="2019-03" db="EMBL/GenBank/DDBJ databases">
        <title>Genomic Encyclopedia of Type Strains, Phase IV (KMG-IV): sequencing the most valuable type-strain genomes for metagenomic binning, comparative biology and taxonomic classification.</title>
        <authorList>
            <person name="Goeker M."/>
        </authorList>
    </citation>
    <scope>NUCLEOTIDE SEQUENCE [LARGE SCALE GENOMIC DNA]</scope>
    <source>
        <strain evidence="14 15">DSM 24455</strain>
    </source>
</reference>
<evidence type="ECO:0000313" key="14">
    <source>
        <dbReference type="EMBL" id="TDT63459.1"/>
    </source>
</evidence>
<dbReference type="InterPro" id="IPR023058">
    <property type="entry name" value="PPIase_PpiC_CS"/>
</dbReference>
<name>A0A4R7KTV4_9CLOT</name>
<organism evidence="14 15">
    <name type="scientific">Fonticella tunisiensis</name>
    <dbReference type="NCBI Taxonomy" id="1096341"/>
    <lineage>
        <taxon>Bacteria</taxon>
        <taxon>Bacillati</taxon>
        <taxon>Bacillota</taxon>
        <taxon>Clostridia</taxon>
        <taxon>Eubacteriales</taxon>
        <taxon>Clostridiaceae</taxon>
        <taxon>Fonticella</taxon>
    </lineage>
</organism>
<dbReference type="GO" id="GO:0006457">
    <property type="term" value="P:protein folding"/>
    <property type="evidence" value="ECO:0007669"/>
    <property type="project" value="UniProtKB-UniRule"/>
</dbReference>
<dbReference type="EC" id="5.2.1.8" evidence="11"/>
<comment type="function">
    <text evidence="11">Plays a major role in protein secretion by helping the post-translocational extracellular folding of several secreted proteins.</text>
</comment>
<dbReference type="AlphaFoldDB" id="A0A4R7KTV4"/>
<feature type="signal peptide" evidence="12">
    <location>
        <begin position="1"/>
        <end position="18"/>
    </location>
</feature>
<keyword evidence="15" id="KW-1185">Reference proteome</keyword>
<accession>A0A4R7KTV4</accession>
<evidence type="ECO:0000256" key="4">
    <source>
        <dbReference type="ARBA" id="ARBA00022475"/>
    </source>
</evidence>
<evidence type="ECO:0000256" key="12">
    <source>
        <dbReference type="SAM" id="SignalP"/>
    </source>
</evidence>
<dbReference type="InterPro" id="IPR046357">
    <property type="entry name" value="PPIase_dom_sf"/>
</dbReference>
<keyword evidence="6 11" id="KW-0697">Rotamase</keyword>
<feature type="chain" id="PRO_5038575687" description="Foldase protein PrsA" evidence="12">
    <location>
        <begin position="19"/>
        <end position="331"/>
    </location>
</feature>
<dbReference type="Pfam" id="PF13624">
    <property type="entry name" value="SurA_N_3"/>
    <property type="match status" value="1"/>
</dbReference>
<dbReference type="Gene3D" id="3.10.50.40">
    <property type="match status" value="1"/>
</dbReference>
<comment type="similarity">
    <text evidence="3 11">Belongs to the PrsA family.</text>
</comment>
<proteinExistence type="inferred from homology"/>
<comment type="catalytic activity">
    <reaction evidence="1 11">
        <text>[protein]-peptidylproline (omega=180) = [protein]-peptidylproline (omega=0)</text>
        <dbReference type="Rhea" id="RHEA:16237"/>
        <dbReference type="Rhea" id="RHEA-COMP:10747"/>
        <dbReference type="Rhea" id="RHEA-COMP:10748"/>
        <dbReference type="ChEBI" id="CHEBI:83833"/>
        <dbReference type="ChEBI" id="CHEBI:83834"/>
        <dbReference type="EC" id="5.2.1.8"/>
    </reaction>
</comment>
<evidence type="ECO:0000256" key="6">
    <source>
        <dbReference type="ARBA" id="ARBA00023110"/>
    </source>
</evidence>
<keyword evidence="10 11" id="KW-0449">Lipoprotein</keyword>
<keyword evidence="9 11" id="KW-0413">Isomerase</keyword>
<dbReference type="EMBL" id="SOAZ01000002">
    <property type="protein sequence ID" value="TDT63459.1"/>
    <property type="molecule type" value="Genomic_DNA"/>
</dbReference>
<evidence type="ECO:0000256" key="1">
    <source>
        <dbReference type="ARBA" id="ARBA00000971"/>
    </source>
</evidence>
<dbReference type="GO" id="GO:0003755">
    <property type="term" value="F:peptidyl-prolyl cis-trans isomerase activity"/>
    <property type="evidence" value="ECO:0007669"/>
    <property type="project" value="UniProtKB-UniRule"/>
</dbReference>